<evidence type="ECO:0000313" key="3">
    <source>
        <dbReference type="Proteomes" id="UP001494902"/>
    </source>
</evidence>
<organism evidence="2 3">
    <name type="scientific">Pseudonocardia nematodicida</name>
    <dbReference type="NCBI Taxonomy" id="1206997"/>
    <lineage>
        <taxon>Bacteria</taxon>
        <taxon>Bacillati</taxon>
        <taxon>Actinomycetota</taxon>
        <taxon>Actinomycetes</taxon>
        <taxon>Pseudonocardiales</taxon>
        <taxon>Pseudonocardiaceae</taxon>
        <taxon>Pseudonocardia</taxon>
    </lineage>
</organism>
<proteinExistence type="predicted"/>
<accession>A0ABV1KA43</accession>
<dbReference type="RefSeq" id="WP_349297573.1">
    <property type="nucleotide sequence ID" value="NZ_JBEDNQ010000003.1"/>
</dbReference>
<evidence type="ECO:0000256" key="1">
    <source>
        <dbReference type="SAM" id="MobiDB-lite"/>
    </source>
</evidence>
<keyword evidence="3" id="KW-1185">Reference proteome</keyword>
<dbReference type="EMBL" id="JBEDNQ010000003">
    <property type="protein sequence ID" value="MEQ3550492.1"/>
    <property type="molecule type" value="Genomic_DNA"/>
</dbReference>
<protein>
    <submittedName>
        <fullName evidence="2">Uncharacterized protein</fullName>
    </submittedName>
</protein>
<feature type="region of interest" description="Disordered" evidence="1">
    <location>
        <begin position="1"/>
        <end position="28"/>
    </location>
</feature>
<reference evidence="2 3" key="1">
    <citation type="submission" date="2024-03" db="EMBL/GenBank/DDBJ databases">
        <title>Draft genome sequence of Pseudonocardia nematodicida JCM 31783.</title>
        <authorList>
            <person name="Butdee W."/>
            <person name="Duangmal K."/>
        </authorList>
    </citation>
    <scope>NUCLEOTIDE SEQUENCE [LARGE SCALE GENOMIC DNA]</scope>
    <source>
        <strain evidence="2 3">JCM 31783</strain>
    </source>
</reference>
<comment type="caution">
    <text evidence="2">The sequence shown here is derived from an EMBL/GenBank/DDBJ whole genome shotgun (WGS) entry which is preliminary data.</text>
</comment>
<name>A0ABV1KA43_9PSEU</name>
<evidence type="ECO:0000313" key="2">
    <source>
        <dbReference type="EMBL" id="MEQ3550492.1"/>
    </source>
</evidence>
<sequence>MPRSRWTSFVAPGTDPPVRTLHEDGNPDHRVRVEHDGTTLLVHLSGEDGPGWTCLAVDRLTREWAVAQDTRQLDAAAAAVERLRGTVRPRGERDRP</sequence>
<dbReference type="Proteomes" id="UP001494902">
    <property type="component" value="Unassembled WGS sequence"/>
</dbReference>
<gene>
    <name evidence="2" type="ORF">WIS52_08420</name>
</gene>